<dbReference type="Proteomes" id="UP000014073">
    <property type="component" value="Unassembled WGS sequence"/>
</dbReference>
<proteinExistence type="predicted"/>
<sequence>MSGQRDHNERSFRRNRKDNSSELCGRSDSIVLMKLLFHAGGTFVST</sequence>
<evidence type="ECO:0000313" key="2">
    <source>
        <dbReference type="EMBL" id="EEF74811.1"/>
    </source>
</evidence>
<protein>
    <submittedName>
        <fullName evidence="2">Uncharacterized protein</fullName>
    </submittedName>
</protein>
<reference evidence="2 3" key="1">
    <citation type="submission" date="2008-12" db="EMBL/GenBank/DDBJ databases">
        <authorList>
            <person name="Fulton L."/>
            <person name="Clifton S."/>
            <person name="Fulton B."/>
            <person name="Xu J."/>
            <person name="Minx P."/>
            <person name="Pepin K.H."/>
            <person name="Johnson M."/>
            <person name="Bhonagiri V."/>
            <person name="Nash W.E."/>
            <person name="Mardis E.R."/>
            <person name="Wilson R.K."/>
        </authorList>
    </citation>
    <scope>NUCLEOTIDE SEQUENCE [LARGE SCALE GENOMIC DNA]</scope>
    <source>
        <strain evidence="2 3">DSM 18228</strain>
    </source>
</reference>
<dbReference type="EMBL" id="ACBW01000022">
    <property type="protein sequence ID" value="EEF74811.1"/>
    <property type="molecule type" value="Genomic_DNA"/>
</dbReference>
<evidence type="ECO:0000256" key="1">
    <source>
        <dbReference type="SAM" id="MobiDB-lite"/>
    </source>
</evidence>
<keyword evidence="3" id="KW-1185">Reference proteome</keyword>
<dbReference type="AlphaFoldDB" id="S0F8D8"/>
<gene>
    <name evidence="2" type="ORF">BACCOPRO_00281</name>
</gene>
<dbReference type="STRING" id="547042.BACCOPRO_00281"/>
<name>S0F8D8_9BACT</name>
<feature type="compositionally biased region" description="Basic and acidic residues" evidence="1">
    <location>
        <begin position="1"/>
        <end position="20"/>
    </location>
</feature>
<comment type="caution">
    <text evidence="2">The sequence shown here is derived from an EMBL/GenBank/DDBJ whole genome shotgun (WGS) entry which is preliminary data.</text>
</comment>
<organism evidence="2 3">
    <name type="scientific">Phocaeicola coprophilus DSM 18228 = JCM 13818</name>
    <dbReference type="NCBI Taxonomy" id="547042"/>
    <lineage>
        <taxon>Bacteria</taxon>
        <taxon>Pseudomonadati</taxon>
        <taxon>Bacteroidota</taxon>
        <taxon>Bacteroidia</taxon>
        <taxon>Bacteroidales</taxon>
        <taxon>Bacteroidaceae</taxon>
        <taxon>Phocaeicola</taxon>
    </lineage>
</organism>
<dbReference type="HOGENOM" id="CLU_3180020_0_0_10"/>
<accession>S0F8D8</accession>
<feature type="region of interest" description="Disordered" evidence="1">
    <location>
        <begin position="1"/>
        <end position="23"/>
    </location>
</feature>
<evidence type="ECO:0000313" key="3">
    <source>
        <dbReference type="Proteomes" id="UP000014073"/>
    </source>
</evidence>